<dbReference type="FunFam" id="1.25.40.10:FF:000196">
    <property type="entry name" value="Pentatricopeptide repeat-containing protein At4g14850"/>
    <property type="match status" value="1"/>
</dbReference>
<protein>
    <recommendedName>
        <fullName evidence="6">Pentatricopeptide repeat-containing protein</fullName>
    </recommendedName>
</protein>
<dbReference type="Pfam" id="PF13041">
    <property type="entry name" value="PPR_2"/>
    <property type="match status" value="3"/>
</dbReference>
<dbReference type="AlphaFoldDB" id="A0A8J5GKJ5"/>
<dbReference type="PANTHER" id="PTHR47926:SF427">
    <property type="entry name" value="TETRATRICOPEPTIDE-LIKE HELICAL DOMAIN SUPERFAMILY"/>
    <property type="match status" value="1"/>
</dbReference>
<name>A0A8J5GKJ5_ZINOF</name>
<feature type="repeat" description="PPR" evidence="3">
    <location>
        <begin position="498"/>
        <end position="532"/>
    </location>
</feature>
<evidence type="ECO:0000313" key="5">
    <source>
        <dbReference type="Proteomes" id="UP000734854"/>
    </source>
</evidence>
<dbReference type="PROSITE" id="PS51375">
    <property type="entry name" value="PPR"/>
    <property type="match status" value="7"/>
</dbReference>
<dbReference type="Pfam" id="PF20431">
    <property type="entry name" value="E_motif"/>
    <property type="match status" value="1"/>
</dbReference>
<dbReference type="InterPro" id="IPR046960">
    <property type="entry name" value="PPR_At4g14850-like_plant"/>
</dbReference>
<feature type="repeat" description="PPR" evidence="3">
    <location>
        <begin position="196"/>
        <end position="230"/>
    </location>
</feature>
<dbReference type="InterPro" id="IPR002885">
    <property type="entry name" value="PPR_rpt"/>
</dbReference>
<dbReference type="OrthoDB" id="1880841at2759"/>
<gene>
    <name evidence="4" type="ORF">ZIOFF_034042</name>
</gene>
<evidence type="ECO:0000313" key="4">
    <source>
        <dbReference type="EMBL" id="KAG6508662.1"/>
    </source>
</evidence>
<sequence>MRVPWHVLRPPSLLARFSPASSCPPSDPVASAVHDRLLQCRSLAHAKQAHVQAAVSGLLLCHLPITSSLLLSYAEHGAPAASIRLFDDSPLKLREPFLWNTLVRALSRSGLHDSSLSVYNGMLRAGLRPDDRTFPFVFTVAAVATQARKGWELHGSVIKFGFLDDVFVGNTLLMFYCAINDVCSARQVFGEMVHKDTVSWNSIISVLSSSGMYVEAVRSISEIKRCGLPLDSVTLISSLPACAALQDEDFGKGIHGVSIKHGLDSVVRVGNALIDMYGKCGDSEASLRVFNTMLVKNDVSWNSLIGSLVHVGWYEDALKTFKNMHANNVEPNSITISTLLPAVVELESFSIGQEIHGYILRHYLDSDIFVANSLLDMYAKSGFHSKGSHIFYRMHNRNVVSWNTIIASFTQNGTELEAIKLVMEMQDHGECPDSVTYTNVLPACARIASLKKGKEIHARAIRFGSDYDLFVSNALIDMYVKCGRFNLAWSTFDVSKRDHVSYNTLISGFSDSPWCAEALNLFVDMQYVGLEHDIVSFVGALSACANLSAVKQGKEIHCSSIKKSIDTHLFVANSLLDVYAKCGKLDLGRKIFDRMPNKDAASWNAMILGHGMQGELDTAINLFDLMKDEGVKYDHVSYIAVLSACSHAGLVERGKRYFDEMLGQNIKPIQMHYACMVDLLGRAGRMQEASELIKSMPFEADFNVWGALLGACRIHGNLEFAKLAAEHLFELKPEHSGYYILLSNMYAENGRWDESNHIRALMKLRKVKKNPAYSWVQSGNKLRAFLVGEGSEGPELEPCYDTLVECERISSACH</sequence>
<dbReference type="Proteomes" id="UP000734854">
    <property type="component" value="Unassembled WGS sequence"/>
</dbReference>
<evidence type="ECO:0000256" key="3">
    <source>
        <dbReference type="PROSITE-ProRule" id="PRU00708"/>
    </source>
</evidence>
<reference evidence="4 5" key="1">
    <citation type="submission" date="2020-08" db="EMBL/GenBank/DDBJ databases">
        <title>Plant Genome Project.</title>
        <authorList>
            <person name="Zhang R.-G."/>
        </authorList>
    </citation>
    <scope>NUCLEOTIDE SEQUENCE [LARGE SCALE GENOMIC DNA]</scope>
    <source>
        <tissue evidence="4">Rhizome</tissue>
    </source>
</reference>
<dbReference type="NCBIfam" id="TIGR00756">
    <property type="entry name" value="PPR"/>
    <property type="match status" value="5"/>
</dbReference>
<evidence type="ECO:0008006" key="6">
    <source>
        <dbReference type="Google" id="ProtNLM"/>
    </source>
</evidence>
<comment type="similarity">
    <text evidence="2">Belongs to the PPR family. PCMP-E subfamily.</text>
</comment>
<dbReference type="GO" id="GO:0003723">
    <property type="term" value="F:RNA binding"/>
    <property type="evidence" value="ECO:0007669"/>
    <property type="project" value="InterPro"/>
</dbReference>
<comment type="caution">
    <text evidence="4">The sequence shown here is derived from an EMBL/GenBank/DDBJ whole genome shotgun (WGS) entry which is preliminary data.</text>
</comment>
<organism evidence="4 5">
    <name type="scientific">Zingiber officinale</name>
    <name type="common">Ginger</name>
    <name type="synonym">Amomum zingiber</name>
    <dbReference type="NCBI Taxonomy" id="94328"/>
    <lineage>
        <taxon>Eukaryota</taxon>
        <taxon>Viridiplantae</taxon>
        <taxon>Streptophyta</taxon>
        <taxon>Embryophyta</taxon>
        <taxon>Tracheophyta</taxon>
        <taxon>Spermatophyta</taxon>
        <taxon>Magnoliopsida</taxon>
        <taxon>Liliopsida</taxon>
        <taxon>Zingiberales</taxon>
        <taxon>Zingiberaceae</taxon>
        <taxon>Zingiber</taxon>
    </lineage>
</organism>
<dbReference type="FunFam" id="1.25.40.10:FF:000344">
    <property type="entry name" value="Pentatricopeptide repeat-containing protein"/>
    <property type="match status" value="1"/>
</dbReference>
<dbReference type="FunFam" id="1.25.40.10:FF:003692">
    <property type="entry name" value="Pentatricopeptide repeat-containing protein"/>
    <property type="match status" value="1"/>
</dbReference>
<accession>A0A8J5GKJ5</accession>
<feature type="repeat" description="PPR" evidence="3">
    <location>
        <begin position="95"/>
        <end position="129"/>
    </location>
</feature>
<dbReference type="Pfam" id="PF01535">
    <property type="entry name" value="PPR"/>
    <property type="match status" value="7"/>
</dbReference>
<dbReference type="GO" id="GO:0009451">
    <property type="term" value="P:RNA modification"/>
    <property type="evidence" value="ECO:0007669"/>
    <property type="project" value="InterPro"/>
</dbReference>
<dbReference type="PANTHER" id="PTHR47926">
    <property type="entry name" value="PENTATRICOPEPTIDE REPEAT-CONTAINING PROTEIN"/>
    <property type="match status" value="1"/>
</dbReference>
<dbReference type="FunFam" id="1.25.40.10:FF:000073">
    <property type="entry name" value="Pentatricopeptide repeat-containing protein chloroplastic"/>
    <property type="match status" value="1"/>
</dbReference>
<proteinExistence type="inferred from homology"/>
<keyword evidence="5" id="KW-1185">Reference proteome</keyword>
<evidence type="ECO:0000256" key="1">
    <source>
        <dbReference type="ARBA" id="ARBA00022737"/>
    </source>
</evidence>
<dbReference type="FunFam" id="1.25.40.10:FF:000361">
    <property type="entry name" value="Pentatricopeptide repeat-containing protein chloroplastic"/>
    <property type="match status" value="1"/>
</dbReference>
<feature type="repeat" description="PPR" evidence="3">
    <location>
        <begin position="599"/>
        <end position="633"/>
    </location>
</feature>
<evidence type="ECO:0000256" key="2">
    <source>
        <dbReference type="ARBA" id="ARBA00061659"/>
    </source>
</evidence>
<feature type="repeat" description="PPR" evidence="3">
    <location>
        <begin position="398"/>
        <end position="432"/>
    </location>
</feature>
<dbReference type="InterPro" id="IPR046848">
    <property type="entry name" value="E_motif"/>
</dbReference>
<feature type="repeat" description="PPR" evidence="3">
    <location>
        <begin position="634"/>
        <end position="668"/>
    </location>
</feature>
<keyword evidence="1" id="KW-0677">Repeat</keyword>
<feature type="repeat" description="PPR" evidence="3">
    <location>
        <begin position="297"/>
        <end position="331"/>
    </location>
</feature>
<dbReference type="EMBL" id="JACMSC010000009">
    <property type="protein sequence ID" value="KAG6508662.1"/>
    <property type="molecule type" value="Genomic_DNA"/>
</dbReference>